<sequence length="79" mass="9666">MIHKLFTSPINLVVKVGEKVQEEAEKELYDLEQIQRKLVHLEMMYELDEISEEAYAKKENELMIRYEIAKKREMDEWYE</sequence>
<evidence type="ECO:0000313" key="1">
    <source>
        <dbReference type="EMBL" id="MFC4558041.1"/>
    </source>
</evidence>
<reference evidence="2" key="1">
    <citation type="journal article" date="2019" name="Int. J. Syst. Evol. Microbiol.">
        <title>The Global Catalogue of Microorganisms (GCM) 10K type strain sequencing project: providing services to taxonomists for standard genome sequencing and annotation.</title>
        <authorList>
            <consortium name="The Broad Institute Genomics Platform"/>
            <consortium name="The Broad Institute Genome Sequencing Center for Infectious Disease"/>
            <person name="Wu L."/>
            <person name="Ma J."/>
        </authorList>
    </citation>
    <scope>NUCLEOTIDE SEQUENCE [LARGE SCALE GENOMIC DNA]</scope>
    <source>
        <strain evidence="2">CGMCC 4.7426</strain>
    </source>
</reference>
<dbReference type="InterPro" id="IPR007804">
    <property type="entry name" value="GvpG"/>
</dbReference>
<accession>A0ABV9DH17</accession>
<dbReference type="Proteomes" id="UP001595989">
    <property type="component" value="Unassembled WGS sequence"/>
</dbReference>
<dbReference type="EMBL" id="JBHSFU010000004">
    <property type="protein sequence ID" value="MFC4558041.1"/>
    <property type="molecule type" value="Genomic_DNA"/>
</dbReference>
<keyword evidence="2" id="KW-1185">Reference proteome</keyword>
<gene>
    <name evidence="1" type="ORF">ACFO3D_07445</name>
</gene>
<evidence type="ECO:0000313" key="2">
    <source>
        <dbReference type="Proteomes" id="UP001595989"/>
    </source>
</evidence>
<protein>
    <submittedName>
        <fullName evidence="1">Gas vesicle protein GvpG</fullName>
    </submittedName>
</protein>
<dbReference type="Pfam" id="PF05120">
    <property type="entry name" value="GvpG"/>
    <property type="match status" value="1"/>
</dbReference>
<comment type="caution">
    <text evidence="1">The sequence shown here is derived from an EMBL/GenBank/DDBJ whole genome shotgun (WGS) entry which is preliminary data.</text>
</comment>
<organism evidence="1 2">
    <name type="scientific">Virgibacillus kekensis</name>
    <dbReference type="NCBI Taxonomy" id="202261"/>
    <lineage>
        <taxon>Bacteria</taxon>
        <taxon>Bacillati</taxon>
        <taxon>Bacillota</taxon>
        <taxon>Bacilli</taxon>
        <taxon>Bacillales</taxon>
        <taxon>Bacillaceae</taxon>
        <taxon>Virgibacillus</taxon>
    </lineage>
</organism>
<dbReference type="RefSeq" id="WP_390294352.1">
    <property type="nucleotide sequence ID" value="NZ_JBHSFU010000004.1"/>
</dbReference>
<name>A0ABV9DH17_9BACI</name>
<proteinExistence type="predicted"/>